<evidence type="ECO:0000256" key="5">
    <source>
        <dbReference type="ARBA" id="ARBA00022989"/>
    </source>
</evidence>
<dbReference type="GO" id="GO:0016787">
    <property type="term" value="F:hydrolase activity"/>
    <property type="evidence" value="ECO:0007669"/>
    <property type="project" value="UniProtKB-KW"/>
</dbReference>
<dbReference type="InterPro" id="IPR058130">
    <property type="entry name" value="PEA_transf_C"/>
</dbReference>
<evidence type="ECO:0000313" key="9">
    <source>
        <dbReference type="EMBL" id="EEX19145.1"/>
    </source>
</evidence>
<dbReference type="PANTHER" id="PTHR30443">
    <property type="entry name" value="INNER MEMBRANE PROTEIN"/>
    <property type="match status" value="1"/>
</dbReference>
<keyword evidence="5 7" id="KW-1133">Transmembrane helix</keyword>
<dbReference type="InterPro" id="IPR000917">
    <property type="entry name" value="Sulfatase_N"/>
</dbReference>
<dbReference type="SUPFAM" id="SSF53649">
    <property type="entry name" value="Alkaline phosphatase-like"/>
    <property type="match status" value="1"/>
</dbReference>
<dbReference type="InterPro" id="IPR040423">
    <property type="entry name" value="PEA_transferase"/>
</dbReference>
<dbReference type="CDD" id="cd16017">
    <property type="entry name" value="LptA"/>
    <property type="match status" value="1"/>
</dbReference>
<gene>
    <name evidence="9" type="ORF">HMPREF0973_00929</name>
</gene>
<evidence type="ECO:0000256" key="3">
    <source>
        <dbReference type="ARBA" id="ARBA00022679"/>
    </source>
</evidence>
<keyword evidence="3" id="KW-0808">Transferase</keyword>
<dbReference type="Proteomes" id="UP000003327">
    <property type="component" value="Unassembled WGS sequence"/>
</dbReference>
<comment type="caution">
    <text evidence="9">The sequence shown here is derived from an EMBL/GenBank/DDBJ whole genome shotgun (WGS) entry which is preliminary data.</text>
</comment>
<name>C9MMU5_9BACT</name>
<dbReference type="HOGENOM" id="CLU_018534_3_1_10"/>
<evidence type="ECO:0000313" key="10">
    <source>
        <dbReference type="Proteomes" id="UP000003327"/>
    </source>
</evidence>
<feature type="transmembrane region" description="Helical" evidence="7">
    <location>
        <begin position="78"/>
        <end position="101"/>
    </location>
</feature>
<protein>
    <submittedName>
        <fullName evidence="9">Arylsulfatase</fullName>
        <ecNumber evidence="9">3.1.6.-</ecNumber>
    </submittedName>
</protein>
<keyword evidence="10" id="KW-1185">Reference proteome</keyword>
<comment type="subcellular location">
    <subcellularLocation>
        <location evidence="1">Cell membrane</location>
        <topology evidence="1">Multi-pass membrane protein</topology>
    </subcellularLocation>
</comment>
<keyword evidence="9" id="KW-0378">Hydrolase</keyword>
<evidence type="ECO:0000259" key="8">
    <source>
        <dbReference type="Pfam" id="PF00884"/>
    </source>
</evidence>
<evidence type="ECO:0000256" key="2">
    <source>
        <dbReference type="ARBA" id="ARBA00022475"/>
    </source>
</evidence>
<dbReference type="eggNOG" id="COG2194">
    <property type="taxonomic scope" value="Bacteria"/>
</dbReference>
<dbReference type="GO" id="GO:0009244">
    <property type="term" value="P:lipopolysaccharide core region biosynthetic process"/>
    <property type="evidence" value="ECO:0007669"/>
    <property type="project" value="TreeGrafter"/>
</dbReference>
<proteinExistence type="predicted"/>
<evidence type="ECO:0000256" key="1">
    <source>
        <dbReference type="ARBA" id="ARBA00004651"/>
    </source>
</evidence>
<evidence type="ECO:0000256" key="7">
    <source>
        <dbReference type="SAM" id="Phobius"/>
    </source>
</evidence>
<dbReference type="STRING" id="649761.HMPREF0973_00929"/>
<dbReference type="AlphaFoldDB" id="C9MMU5"/>
<feature type="transmembrane region" description="Helical" evidence="7">
    <location>
        <begin position="113"/>
        <end position="134"/>
    </location>
</feature>
<organism evidence="9 10">
    <name type="scientific">Prevotella veroralis F0319</name>
    <dbReference type="NCBI Taxonomy" id="649761"/>
    <lineage>
        <taxon>Bacteria</taxon>
        <taxon>Pseudomonadati</taxon>
        <taxon>Bacteroidota</taxon>
        <taxon>Bacteroidia</taxon>
        <taxon>Bacteroidales</taxon>
        <taxon>Prevotellaceae</taxon>
        <taxon>Prevotella</taxon>
    </lineage>
</organism>
<reference evidence="9 10" key="1">
    <citation type="submission" date="2009-09" db="EMBL/GenBank/DDBJ databases">
        <authorList>
            <person name="Weinstock G."/>
            <person name="Sodergren E."/>
            <person name="Clifton S."/>
            <person name="Fulton L."/>
            <person name="Fulton B."/>
            <person name="Courtney L."/>
            <person name="Fronick C."/>
            <person name="Harrison M."/>
            <person name="Strong C."/>
            <person name="Farmer C."/>
            <person name="Delahaunty K."/>
            <person name="Markovic C."/>
            <person name="Hall O."/>
            <person name="Minx P."/>
            <person name="Tomlinson C."/>
            <person name="Mitreva M."/>
            <person name="Nelson J."/>
            <person name="Hou S."/>
            <person name="Wollam A."/>
            <person name="Pepin K.H."/>
            <person name="Johnson M."/>
            <person name="Bhonagiri V."/>
            <person name="Nash W.E."/>
            <person name="Warren W."/>
            <person name="Chinwalla A."/>
            <person name="Mardis E.R."/>
            <person name="Wilson R.K."/>
        </authorList>
    </citation>
    <scope>NUCLEOTIDE SEQUENCE [LARGE SCALE GENOMIC DNA]</scope>
    <source>
        <strain evidence="9 10">F0319</strain>
    </source>
</reference>
<accession>C9MMU5</accession>
<keyword evidence="4 7" id="KW-0812">Transmembrane</keyword>
<evidence type="ECO:0000256" key="6">
    <source>
        <dbReference type="ARBA" id="ARBA00023136"/>
    </source>
</evidence>
<keyword evidence="6 7" id="KW-0472">Membrane</keyword>
<dbReference type="EMBL" id="ACVA01000019">
    <property type="protein sequence ID" value="EEX19145.1"/>
    <property type="molecule type" value="Genomic_DNA"/>
</dbReference>
<evidence type="ECO:0000256" key="4">
    <source>
        <dbReference type="ARBA" id="ARBA00022692"/>
    </source>
</evidence>
<dbReference type="Gene3D" id="3.40.720.10">
    <property type="entry name" value="Alkaline Phosphatase, subunit A"/>
    <property type="match status" value="1"/>
</dbReference>
<sequence length="505" mass="58810">MVCLSSTIALLENIIFNCLNKNRILGRLFLIVTVLCYTLLILTDYFCIFNFQTTFNQDKLDILRETTPKETKEFLQTYLTFGIVSVGIICILLMHGILFFLSNIIANKKWTHNIFAITSAIGFITWGFMVFSYIKFHNGFTIPQYTSITRIAYSYQVSKQRLNDIKHLYTICDKIPVSQDFTDKPNVVVLIGESASIYHSGIFGYKYNTTPNLKRMEAEGNLIPFDNAVSVDDHTHGAMESVFSLDSLHIGFNSTPLFPAVYKNGTYTTHCYDNQYFVGGINFLSDPILSKLMFTTRNRKGYLYDEELIRSIKVSREPSLYIIHLMGQHYTYTQRYPSKWNNFQAKEYDKDRWNERQRTLIAQYDNATLYNDFVITSLINKFKDTNSILIYFSDHGEEVFELRDYNGHGNAALSPNLKYQIRVPLMIWMSNSYKRKHKDIYNKAVANKHTPIITDDVAHTILSIGGMQTAWYKPQRDFLNTKYNKRRHRIVLNTIDYDSYKPTKD</sequence>
<dbReference type="GO" id="GO:0005886">
    <property type="term" value="C:plasma membrane"/>
    <property type="evidence" value="ECO:0007669"/>
    <property type="project" value="UniProtKB-SubCell"/>
</dbReference>
<dbReference type="PANTHER" id="PTHR30443:SF2">
    <property type="entry name" value="PHOSPHOETHANOLAMINE TRANSFERASE EPTC"/>
    <property type="match status" value="1"/>
</dbReference>
<dbReference type="EC" id="3.1.6.-" evidence="9"/>
<dbReference type="Pfam" id="PF00884">
    <property type="entry name" value="Sulfatase"/>
    <property type="match status" value="1"/>
</dbReference>
<feature type="domain" description="Sulfatase N-terminal" evidence="8">
    <location>
        <begin position="185"/>
        <end position="466"/>
    </location>
</feature>
<feature type="transmembrane region" description="Helical" evidence="7">
    <location>
        <begin position="28"/>
        <end position="51"/>
    </location>
</feature>
<dbReference type="GO" id="GO:0016776">
    <property type="term" value="F:phosphotransferase activity, phosphate group as acceptor"/>
    <property type="evidence" value="ECO:0007669"/>
    <property type="project" value="TreeGrafter"/>
</dbReference>
<keyword evidence="2" id="KW-1003">Cell membrane</keyword>
<dbReference type="InterPro" id="IPR017850">
    <property type="entry name" value="Alkaline_phosphatase_core_sf"/>
</dbReference>